<reference evidence="2" key="2">
    <citation type="submission" date="2021-01" db="EMBL/GenBank/DDBJ databases">
        <authorList>
            <person name="Schikora-Tamarit M.A."/>
        </authorList>
    </citation>
    <scope>NUCLEOTIDE SEQUENCE</scope>
    <source>
        <strain evidence="2">CBS2887</strain>
    </source>
</reference>
<evidence type="ECO:0000313" key="2">
    <source>
        <dbReference type="EMBL" id="KAH3684522.1"/>
    </source>
</evidence>
<dbReference type="EMBL" id="JAEUBG010002421">
    <property type="protein sequence ID" value="KAH3684522.1"/>
    <property type="molecule type" value="Genomic_DNA"/>
</dbReference>
<gene>
    <name evidence="2" type="ORF">WICPIJ_004506</name>
</gene>
<dbReference type="OrthoDB" id="4023585at2759"/>
<feature type="non-terminal residue" evidence="2">
    <location>
        <position position="1"/>
    </location>
</feature>
<sequence>VALGPIQQRAKGSVAENTKEVLNNINLKVGQTLASGLGKAEEAAQTASEATGKVSEQVSEKASKAKDHLSNLTNDA</sequence>
<reference evidence="2" key="1">
    <citation type="journal article" date="2021" name="Open Biol.">
        <title>Shared evolutionary footprints suggest mitochondrial oxidative damage underlies multiple complex I losses in fungi.</title>
        <authorList>
            <person name="Schikora-Tamarit M.A."/>
            <person name="Marcet-Houben M."/>
            <person name="Nosek J."/>
            <person name="Gabaldon T."/>
        </authorList>
    </citation>
    <scope>NUCLEOTIDE SEQUENCE</scope>
    <source>
        <strain evidence="2">CBS2887</strain>
    </source>
</reference>
<accession>A0A9P8Q7N2</accession>
<dbReference type="Proteomes" id="UP000774326">
    <property type="component" value="Unassembled WGS sequence"/>
</dbReference>
<feature type="region of interest" description="Disordered" evidence="1">
    <location>
        <begin position="36"/>
        <end position="76"/>
    </location>
</feature>
<evidence type="ECO:0000313" key="3">
    <source>
        <dbReference type="Proteomes" id="UP000774326"/>
    </source>
</evidence>
<evidence type="ECO:0000256" key="1">
    <source>
        <dbReference type="SAM" id="MobiDB-lite"/>
    </source>
</evidence>
<proteinExistence type="predicted"/>
<feature type="compositionally biased region" description="Basic and acidic residues" evidence="1">
    <location>
        <begin position="58"/>
        <end position="69"/>
    </location>
</feature>
<name>A0A9P8Q7N2_WICPI</name>
<organism evidence="2 3">
    <name type="scientific">Wickerhamomyces pijperi</name>
    <name type="common">Yeast</name>
    <name type="synonym">Pichia pijperi</name>
    <dbReference type="NCBI Taxonomy" id="599730"/>
    <lineage>
        <taxon>Eukaryota</taxon>
        <taxon>Fungi</taxon>
        <taxon>Dikarya</taxon>
        <taxon>Ascomycota</taxon>
        <taxon>Saccharomycotina</taxon>
        <taxon>Saccharomycetes</taxon>
        <taxon>Phaffomycetales</taxon>
        <taxon>Wickerhamomycetaceae</taxon>
        <taxon>Wickerhamomyces</taxon>
    </lineage>
</organism>
<comment type="caution">
    <text evidence="2">The sequence shown here is derived from an EMBL/GenBank/DDBJ whole genome shotgun (WGS) entry which is preliminary data.</text>
</comment>
<keyword evidence="3" id="KW-1185">Reference proteome</keyword>
<feature type="non-terminal residue" evidence="2">
    <location>
        <position position="76"/>
    </location>
</feature>
<protein>
    <submittedName>
        <fullName evidence="2">Uncharacterized protein</fullName>
    </submittedName>
</protein>
<dbReference type="AlphaFoldDB" id="A0A9P8Q7N2"/>